<sequence length="212" mass="21924">MEKTTLKSIFLVITLCVAAALYDSFLIVPTAGARVMSQEFTCSHDSECLQRCEGHKSKCINGNCICGGGPKQTVLDAILPSACSRSSECIKFCPPKCGIVRCNGGVCFSMIPFLAIPGAEASRVPSPCSDCSITCQGLPSRCVDGKCTCGDTPPLDTAGEPQPIDAAGEPEPIDAAGEPEPIDAAGEPEPIDAAGEPQAVDAAGEPDPHKKI</sequence>
<proteinExistence type="predicted"/>
<evidence type="ECO:0000256" key="1">
    <source>
        <dbReference type="SAM" id="MobiDB-lite"/>
    </source>
</evidence>
<accession>A0AAP0LWZ7</accession>
<protein>
    <submittedName>
        <fullName evidence="2">Uncharacterized protein</fullName>
    </submittedName>
</protein>
<dbReference type="AlphaFoldDB" id="A0AAP0LWZ7"/>
<name>A0AAP0LWZ7_9ROSI</name>
<dbReference type="Proteomes" id="UP001428341">
    <property type="component" value="Unassembled WGS sequence"/>
</dbReference>
<organism evidence="2 3">
    <name type="scientific">Citrus x changshan-huyou</name>
    <dbReference type="NCBI Taxonomy" id="2935761"/>
    <lineage>
        <taxon>Eukaryota</taxon>
        <taxon>Viridiplantae</taxon>
        <taxon>Streptophyta</taxon>
        <taxon>Embryophyta</taxon>
        <taxon>Tracheophyta</taxon>
        <taxon>Spermatophyta</taxon>
        <taxon>Magnoliopsida</taxon>
        <taxon>eudicotyledons</taxon>
        <taxon>Gunneridae</taxon>
        <taxon>Pentapetalae</taxon>
        <taxon>rosids</taxon>
        <taxon>malvids</taxon>
        <taxon>Sapindales</taxon>
        <taxon>Rutaceae</taxon>
        <taxon>Aurantioideae</taxon>
        <taxon>Citrus</taxon>
    </lineage>
</organism>
<evidence type="ECO:0000313" key="2">
    <source>
        <dbReference type="EMBL" id="KAK9188548.1"/>
    </source>
</evidence>
<keyword evidence="3" id="KW-1185">Reference proteome</keyword>
<comment type="caution">
    <text evidence="2">The sequence shown here is derived from an EMBL/GenBank/DDBJ whole genome shotgun (WGS) entry which is preliminary data.</text>
</comment>
<evidence type="ECO:0000313" key="3">
    <source>
        <dbReference type="Proteomes" id="UP001428341"/>
    </source>
</evidence>
<feature type="region of interest" description="Disordered" evidence="1">
    <location>
        <begin position="158"/>
        <end position="212"/>
    </location>
</feature>
<gene>
    <name evidence="2" type="ORF">WN944_019952</name>
</gene>
<reference evidence="2 3" key="1">
    <citation type="submission" date="2024-05" db="EMBL/GenBank/DDBJ databases">
        <title>Haplotype-resolved chromosome-level genome assembly of Huyou (Citrus changshanensis).</title>
        <authorList>
            <person name="Miao C."/>
            <person name="Chen W."/>
            <person name="Wu Y."/>
            <person name="Wang L."/>
            <person name="Zhao S."/>
            <person name="Grierson D."/>
            <person name="Xu C."/>
            <person name="Chen K."/>
        </authorList>
    </citation>
    <scope>NUCLEOTIDE SEQUENCE [LARGE SCALE GENOMIC DNA]</scope>
    <source>
        <strain evidence="2">01-14</strain>
        <tissue evidence="2">Leaf</tissue>
    </source>
</reference>
<dbReference type="EMBL" id="JBCGBO010000007">
    <property type="protein sequence ID" value="KAK9188548.1"/>
    <property type="molecule type" value="Genomic_DNA"/>
</dbReference>